<feature type="region of interest" description="Disordered" evidence="1">
    <location>
        <begin position="67"/>
        <end position="86"/>
    </location>
</feature>
<reference evidence="2 3" key="1">
    <citation type="submission" date="2016-12" db="EMBL/GenBank/DDBJ databases">
        <authorList>
            <person name="Song W.-J."/>
            <person name="Kurnit D.M."/>
        </authorList>
    </citation>
    <scope>NUCLEOTIDE SEQUENCE [LARGE SCALE GENOMIC DNA]</scope>
    <source>
        <strain evidence="2 3">STM7296</strain>
    </source>
</reference>
<dbReference type="RefSeq" id="WP_143325869.1">
    <property type="nucleotide sequence ID" value="NZ_CYGX02000054.1"/>
</dbReference>
<dbReference type="Proteomes" id="UP000187012">
    <property type="component" value="Unassembled WGS sequence"/>
</dbReference>
<dbReference type="EMBL" id="CYGX02000054">
    <property type="protein sequence ID" value="SIT45344.1"/>
    <property type="molecule type" value="Genomic_DNA"/>
</dbReference>
<protein>
    <submittedName>
        <fullName evidence="2">Uncharacterized protein</fullName>
    </submittedName>
</protein>
<accession>A0A1N7SDD3</accession>
<dbReference type="AlphaFoldDB" id="A0A1N7SDD3"/>
<gene>
    <name evidence="2" type="ORF">BN2475_540063</name>
</gene>
<evidence type="ECO:0000313" key="3">
    <source>
        <dbReference type="Proteomes" id="UP000187012"/>
    </source>
</evidence>
<organism evidence="2 3">
    <name type="scientific">Paraburkholderia ribeironis</name>
    <dbReference type="NCBI Taxonomy" id="1247936"/>
    <lineage>
        <taxon>Bacteria</taxon>
        <taxon>Pseudomonadati</taxon>
        <taxon>Pseudomonadota</taxon>
        <taxon>Betaproteobacteria</taxon>
        <taxon>Burkholderiales</taxon>
        <taxon>Burkholderiaceae</taxon>
        <taxon>Paraburkholderia</taxon>
    </lineage>
</organism>
<name>A0A1N7SDD3_9BURK</name>
<feature type="compositionally biased region" description="Low complexity" evidence="1">
    <location>
        <begin position="67"/>
        <end position="76"/>
    </location>
</feature>
<keyword evidence="3" id="KW-1185">Reference proteome</keyword>
<feature type="compositionally biased region" description="Basic residues" evidence="1">
    <location>
        <begin position="77"/>
        <end position="86"/>
    </location>
</feature>
<evidence type="ECO:0000256" key="1">
    <source>
        <dbReference type="SAM" id="MobiDB-lite"/>
    </source>
</evidence>
<sequence>MHTLIPHRTNLPVGTSLVAGSSPFALEPEKSGAAREENPVGVVEMPQCLPQGDTSLSQSVVHFSRVSSAKSESSAKLLRKPSLKRA</sequence>
<proteinExistence type="predicted"/>
<evidence type="ECO:0000313" key="2">
    <source>
        <dbReference type="EMBL" id="SIT45344.1"/>
    </source>
</evidence>